<dbReference type="Gene3D" id="2.70.70.10">
    <property type="entry name" value="Glucose Permease (Domain IIA)"/>
    <property type="match status" value="1"/>
</dbReference>
<organism evidence="2 3">
    <name type="scientific">Anaerotruncus colihominis</name>
    <dbReference type="NCBI Taxonomy" id="169435"/>
    <lineage>
        <taxon>Bacteria</taxon>
        <taxon>Bacillati</taxon>
        <taxon>Bacillota</taxon>
        <taxon>Clostridia</taxon>
        <taxon>Eubacteriales</taxon>
        <taxon>Oscillospiraceae</taxon>
        <taxon>Anaerotruncus</taxon>
    </lineage>
</organism>
<dbReference type="PANTHER" id="PTHR21666:SF270">
    <property type="entry name" value="MUREIN HYDROLASE ACTIVATOR ENVC"/>
    <property type="match status" value="1"/>
</dbReference>
<dbReference type="EMBL" id="NFKP01000010">
    <property type="protein sequence ID" value="OUP69330.1"/>
    <property type="molecule type" value="Genomic_DNA"/>
</dbReference>
<feature type="domain" description="M23ase beta-sheet core" evidence="1">
    <location>
        <begin position="249"/>
        <end position="345"/>
    </location>
</feature>
<dbReference type="Proteomes" id="UP000196386">
    <property type="component" value="Unassembled WGS sequence"/>
</dbReference>
<sequence>MFFEKPVDMADNSGPEAVYQEFKDYVMQAYQQEIDNRKRDIEDDFQARIRAGEFSEYDHVTFSYSFIPSEQAFLSEVREACVLIIAMFEIHTDDWRKASFDHFKAAVDSVNFWDRTVEVEKESEEHEVIWDDEESTIHVDMTYNIYDRGVERFREKFGLQDDKEFLKSVEMAYNTKVLFGETEDLPMGGVSGGASGAYPGGGTHNAIRQALAELEEKLEYFGGSAAMPIRSYSGITSEFGPRNYAPDPIHTGIDFGAESGTPIYAAMDGIVLLRLSSPRGFGNHIVLYHGGGITTMYAHMSSFGKYQVGDSVSQGDVIGYVGSSGLSTGPHLHFEYQKNGSAYNPQEILPL</sequence>
<protein>
    <recommendedName>
        <fullName evidence="1">M23ase beta-sheet core domain-containing protein</fullName>
    </recommendedName>
</protein>
<dbReference type="SUPFAM" id="SSF51261">
    <property type="entry name" value="Duplicated hybrid motif"/>
    <property type="match status" value="1"/>
</dbReference>
<reference evidence="3" key="1">
    <citation type="submission" date="2017-04" db="EMBL/GenBank/DDBJ databases">
        <title>Function of individual gut microbiota members based on whole genome sequencing of pure cultures obtained from chicken caecum.</title>
        <authorList>
            <person name="Medvecky M."/>
            <person name="Cejkova D."/>
            <person name="Polansky O."/>
            <person name="Karasova D."/>
            <person name="Kubasova T."/>
            <person name="Cizek A."/>
            <person name="Rychlik I."/>
        </authorList>
    </citation>
    <scope>NUCLEOTIDE SEQUENCE [LARGE SCALE GENOMIC DNA]</scope>
    <source>
        <strain evidence="3">An175</strain>
    </source>
</reference>
<dbReference type="PANTHER" id="PTHR21666">
    <property type="entry name" value="PEPTIDASE-RELATED"/>
    <property type="match status" value="1"/>
</dbReference>
<name>A0A1Y4MM76_9FIRM</name>
<accession>A0A1Y4MM76</accession>
<dbReference type="InterPro" id="IPR050570">
    <property type="entry name" value="Cell_wall_metabolism_enzyme"/>
</dbReference>
<dbReference type="Pfam" id="PF01551">
    <property type="entry name" value="Peptidase_M23"/>
    <property type="match status" value="1"/>
</dbReference>
<evidence type="ECO:0000313" key="2">
    <source>
        <dbReference type="EMBL" id="OUP69330.1"/>
    </source>
</evidence>
<dbReference type="AlphaFoldDB" id="A0A1Y4MM76"/>
<dbReference type="GO" id="GO:0004222">
    <property type="term" value="F:metalloendopeptidase activity"/>
    <property type="evidence" value="ECO:0007669"/>
    <property type="project" value="TreeGrafter"/>
</dbReference>
<proteinExistence type="predicted"/>
<evidence type="ECO:0000313" key="3">
    <source>
        <dbReference type="Proteomes" id="UP000196386"/>
    </source>
</evidence>
<comment type="caution">
    <text evidence="2">The sequence shown here is derived from an EMBL/GenBank/DDBJ whole genome shotgun (WGS) entry which is preliminary data.</text>
</comment>
<dbReference type="InterPro" id="IPR011055">
    <property type="entry name" value="Dup_hybrid_motif"/>
</dbReference>
<dbReference type="InterPro" id="IPR016047">
    <property type="entry name" value="M23ase_b-sheet_dom"/>
</dbReference>
<evidence type="ECO:0000259" key="1">
    <source>
        <dbReference type="Pfam" id="PF01551"/>
    </source>
</evidence>
<dbReference type="CDD" id="cd12797">
    <property type="entry name" value="M23_peptidase"/>
    <property type="match status" value="1"/>
</dbReference>
<gene>
    <name evidence="2" type="ORF">B5F11_09585</name>
</gene>